<accession>A0A8D9HHJ2</accession>
<keyword evidence="1" id="KW-1133">Transmembrane helix</keyword>
<keyword evidence="1" id="KW-0472">Membrane</keyword>
<reference evidence="2 3" key="1">
    <citation type="submission" date="2021-07" db="EMBL/GenBank/DDBJ databases">
        <authorList>
            <consortium name="Genoscope - CEA"/>
            <person name="William W."/>
        </authorList>
    </citation>
    <scope>NUCLEOTIDE SEQUENCE [LARGE SCALE GENOMIC DNA]</scope>
</reference>
<feature type="transmembrane region" description="Helical" evidence="1">
    <location>
        <begin position="21"/>
        <end position="39"/>
    </location>
</feature>
<evidence type="ECO:0000256" key="1">
    <source>
        <dbReference type="SAM" id="Phobius"/>
    </source>
</evidence>
<protein>
    <submittedName>
        <fullName evidence="2">Uncharacterized protein</fullName>
    </submittedName>
</protein>
<dbReference type="EMBL" id="LS974624">
    <property type="protein sequence ID" value="CAG7898584.1"/>
    <property type="molecule type" value="Genomic_DNA"/>
</dbReference>
<gene>
    <name evidence="2" type="ORF">BRAPAZ1V2_A08P22500.2</name>
</gene>
<dbReference type="Gramene" id="A08p22500.2_BraZ1">
    <property type="protein sequence ID" value="A08p22500.2_BraZ1.CDS.1"/>
    <property type="gene ID" value="A08g22500.2_BraZ1"/>
</dbReference>
<keyword evidence="1" id="KW-0812">Transmembrane</keyword>
<dbReference type="AlphaFoldDB" id="A0A8D9HHJ2"/>
<name>A0A8D9HHJ2_BRACM</name>
<evidence type="ECO:0000313" key="3">
    <source>
        <dbReference type="Proteomes" id="UP000694005"/>
    </source>
</evidence>
<proteinExistence type="predicted"/>
<sequence>MQCISGIQVATLEVPILKMSHALHVSIMGLLMLGPTFIVV</sequence>
<organism evidence="2 3">
    <name type="scientific">Brassica campestris</name>
    <name type="common">Field mustard</name>
    <dbReference type="NCBI Taxonomy" id="3711"/>
    <lineage>
        <taxon>Eukaryota</taxon>
        <taxon>Viridiplantae</taxon>
        <taxon>Streptophyta</taxon>
        <taxon>Embryophyta</taxon>
        <taxon>Tracheophyta</taxon>
        <taxon>Spermatophyta</taxon>
        <taxon>Magnoliopsida</taxon>
        <taxon>eudicotyledons</taxon>
        <taxon>Gunneridae</taxon>
        <taxon>Pentapetalae</taxon>
        <taxon>rosids</taxon>
        <taxon>malvids</taxon>
        <taxon>Brassicales</taxon>
        <taxon>Brassicaceae</taxon>
        <taxon>Brassiceae</taxon>
        <taxon>Brassica</taxon>
    </lineage>
</organism>
<dbReference type="Proteomes" id="UP000694005">
    <property type="component" value="Chromosome A08"/>
</dbReference>
<evidence type="ECO:0000313" key="2">
    <source>
        <dbReference type="EMBL" id="CAG7898584.1"/>
    </source>
</evidence>